<reference evidence="2 3" key="1">
    <citation type="submission" date="2024-06" db="EMBL/GenBank/DDBJ databases">
        <title>The Natural Products Discovery Center: Release of the First 8490 Sequenced Strains for Exploring Actinobacteria Biosynthetic Diversity.</title>
        <authorList>
            <person name="Kalkreuter E."/>
            <person name="Kautsar S.A."/>
            <person name="Yang D."/>
            <person name="Bader C.D."/>
            <person name="Teijaro C.N."/>
            <person name="Fluegel L."/>
            <person name="Davis C.M."/>
            <person name="Simpson J.R."/>
            <person name="Lauterbach L."/>
            <person name="Steele A.D."/>
            <person name="Gui C."/>
            <person name="Meng S."/>
            <person name="Li G."/>
            <person name="Viehrig K."/>
            <person name="Ye F."/>
            <person name="Su P."/>
            <person name="Kiefer A.F."/>
            <person name="Nichols A."/>
            <person name="Cepeda A.J."/>
            <person name="Yan W."/>
            <person name="Fan B."/>
            <person name="Jiang Y."/>
            <person name="Adhikari A."/>
            <person name="Zheng C.-J."/>
            <person name="Schuster L."/>
            <person name="Cowan T.M."/>
            <person name="Smanski M.J."/>
            <person name="Chevrette M.G."/>
            <person name="De Carvalho L.P.S."/>
            <person name="Shen B."/>
        </authorList>
    </citation>
    <scope>NUCLEOTIDE SEQUENCE [LARGE SCALE GENOMIC DNA]</scope>
    <source>
        <strain evidence="2 3">NPDC053791</strain>
    </source>
</reference>
<feature type="region of interest" description="Disordered" evidence="1">
    <location>
        <begin position="178"/>
        <end position="204"/>
    </location>
</feature>
<sequence length="498" mass="54632">MTDDDASFSEAFHDAFPGRDADSGQVLIPEPAADPAVLALADRQARSLAECLIAEAPSDWRRVTAVFALTLRSEASRVLHSTDRASTNAAPGPDALRLARELRRTTARLPRGPWWRLTLDLRVDGGVEVDFDYGDEPLPDEHLFAPEDYQADLEAFDWSAEKLPTWLSAFVSHGGRQMRSPRKAAVPADTRGARSAQGVSPKEMPGLTETWARWAVLSAAFVAAGSERGPRMQPSHARFEGSTRGGSTLWMLAGDLAVLSGGVWDAPSLADAYRGDAPHPELFAGAPIWVADPLLDERGKVGLMSFCYWWESGRWLRGESPKAEELATAIPGVWTSGTVAGIVSKLAQRVTRDTETAALRLVTAAEGGFAERGMLAEIFGNDEDTDLDGAYHQLVMAGVAHRTDLPQLPRHQAIAIVSRYMIAHDLDNPDYRVADLVADRVDCGWMVYAPVTDGEMRIGRGLFFVADDEVLETTDTQSSYPHQYAEKFARRYRERWGL</sequence>
<gene>
    <name evidence="2" type="ORF">AB0L03_30260</name>
</gene>
<comment type="caution">
    <text evidence="2">The sequence shown here is derived from an EMBL/GenBank/DDBJ whole genome shotgun (WGS) entry which is preliminary data.</text>
</comment>
<dbReference type="SUPFAM" id="SSF160424">
    <property type="entry name" value="BH3703-like"/>
    <property type="match status" value="1"/>
</dbReference>
<evidence type="ECO:0000313" key="3">
    <source>
        <dbReference type="Proteomes" id="UP001552479"/>
    </source>
</evidence>
<dbReference type="EMBL" id="JBFASG010000044">
    <property type="protein sequence ID" value="MEV4927057.1"/>
    <property type="molecule type" value="Genomic_DNA"/>
</dbReference>
<protein>
    <submittedName>
        <fullName evidence="2">Uncharacterized protein</fullName>
    </submittedName>
</protein>
<dbReference type="RefSeq" id="WP_366090286.1">
    <property type="nucleotide sequence ID" value="NZ_JBFASG010000044.1"/>
</dbReference>
<evidence type="ECO:0000256" key="1">
    <source>
        <dbReference type="SAM" id="MobiDB-lite"/>
    </source>
</evidence>
<accession>A0ABV3J331</accession>
<keyword evidence="3" id="KW-1185">Reference proteome</keyword>
<dbReference type="InterPro" id="IPR036170">
    <property type="entry name" value="YezG-like_sf"/>
</dbReference>
<evidence type="ECO:0000313" key="2">
    <source>
        <dbReference type="EMBL" id="MEV4927057.1"/>
    </source>
</evidence>
<dbReference type="Proteomes" id="UP001552479">
    <property type="component" value="Unassembled WGS sequence"/>
</dbReference>
<proteinExistence type="predicted"/>
<name>A0ABV3J331_9ACTN</name>
<organism evidence="2 3">
    <name type="scientific">Streptomyces roseoverticillatus</name>
    <dbReference type="NCBI Taxonomy" id="66429"/>
    <lineage>
        <taxon>Bacteria</taxon>
        <taxon>Bacillati</taxon>
        <taxon>Actinomycetota</taxon>
        <taxon>Actinomycetes</taxon>
        <taxon>Kitasatosporales</taxon>
        <taxon>Streptomycetaceae</taxon>
        <taxon>Streptomyces</taxon>
    </lineage>
</organism>